<dbReference type="GO" id="GO:1901907">
    <property type="term" value="P:diadenosine pentaphosphate catabolic process"/>
    <property type="evidence" value="ECO:0007669"/>
    <property type="project" value="TreeGrafter"/>
</dbReference>
<dbReference type="PANTHER" id="PTHR12629">
    <property type="entry name" value="DIPHOSPHOINOSITOL POLYPHOSPHATE PHOSPHOHYDROLASE"/>
    <property type="match status" value="1"/>
</dbReference>
<protein>
    <submittedName>
        <fullName evidence="6">8-oxo-dGTP pyrophosphatase MutT, NUDIX family</fullName>
    </submittedName>
</protein>
<dbReference type="GO" id="GO:0008486">
    <property type="term" value="F:diphosphoinositol-polyphosphate diphosphatase activity"/>
    <property type="evidence" value="ECO:0007669"/>
    <property type="project" value="TreeGrafter"/>
</dbReference>
<dbReference type="GO" id="GO:0046872">
    <property type="term" value="F:metal ion binding"/>
    <property type="evidence" value="ECO:0007669"/>
    <property type="project" value="UniProtKB-KW"/>
</dbReference>
<evidence type="ECO:0000256" key="4">
    <source>
        <dbReference type="ARBA" id="ARBA00022842"/>
    </source>
</evidence>
<organism evidence="6 7">
    <name type="scientific">Paracoccus seriniphilus</name>
    <dbReference type="NCBI Taxonomy" id="184748"/>
    <lineage>
        <taxon>Bacteria</taxon>
        <taxon>Pseudomonadati</taxon>
        <taxon>Pseudomonadota</taxon>
        <taxon>Alphaproteobacteria</taxon>
        <taxon>Rhodobacterales</taxon>
        <taxon>Paracoccaceae</taxon>
        <taxon>Paracoccus</taxon>
    </lineage>
</organism>
<dbReference type="GO" id="GO:0000298">
    <property type="term" value="F:endopolyphosphatase activity"/>
    <property type="evidence" value="ECO:0007669"/>
    <property type="project" value="TreeGrafter"/>
</dbReference>
<dbReference type="Proteomes" id="UP000198307">
    <property type="component" value="Unassembled WGS sequence"/>
</dbReference>
<keyword evidence="3" id="KW-0378">Hydrolase</keyword>
<evidence type="ECO:0000313" key="7">
    <source>
        <dbReference type="Proteomes" id="UP000198307"/>
    </source>
</evidence>
<dbReference type="EMBL" id="FZQB01000001">
    <property type="protein sequence ID" value="SNT68531.1"/>
    <property type="molecule type" value="Genomic_DNA"/>
</dbReference>
<dbReference type="GO" id="GO:0071543">
    <property type="term" value="P:diphosphoinositol polyphosphate metabolic process"/>
    <property type="evidence" value="ECO:0007669"/>
    <property type="project" value="TreeGrafter"/>
</dbReference>
<dbReference type="InterPro" id="IPR015797">
    <property type="entry name" value="NUDIX_hydrolase-like_dom_sf"/>
</dbReference>
<dbReference type="GO" id="GO:1901909">
    <property type="term" value="P:diadenosine hexaphosphate catabolic process"/>
    <property type="evidence" value="ECO:0007669"/>
    <property type="project" value="TreeGrafter"/>
</dbReference>
<evidence type="ECO:0000313" key="6">
    <source>
        <dbReference type="EMBL" id="SNT68531.1"/>
    </source>
</evidence>
<name>A0A239PL50_9RHOB</name>
<dbReference type="InterPro" id="IPR047198">
    <property type="entry name" value="DDP-like_NUDIX"/>
</dbReference>
<dbReference type="PROSITE" id="PS51462">
    <property type="entry name" value="NUDIX"/>
    <property type="match status" value="1"/>
</dbReference>
<dbReference type="PANTHER" id="PTHR12629:SF0">
    <property type="entry name" value="DIPHOSPHOINOSITOL-POLYPHOSPHATE DIPHOSPHATASE"/>
    <property type="match status" value="1"/>
</dbReference>
<dbReference type="RefSeq" id="WP_089342456.1">
    <property type="nucleotide sequence ID" value="NZ_CP067129.1"/>
</dbReference>
<dbReference type="AlphaFoldDB" id="A0A239PL50"/>
<gene>
    <name evidence="6" type="ORF">SAMN05444959_10187</name>
</gene>
<keyword evidence="2" id="KW-0479">Metal-binding</keyword>
<dbReference type="InterPro" id="IPR000086">
    <property type="entry name" value="NUDIX_hydrolase_dom"/>
</dbReference>
<keyword evidence="4" id="KW-0460">Magnesium</keyword>
<dbReference type="OrthoDB" id="7066910at2"/>
<dbReference type="GO" id="GO:0034432">
    <property type="term" value="F:bis(5'-adenosyl)-pentaphosphatase activity"/>
    <property type="evidence" value="ECO:0007669"/>
    <property type="project" value="TreeGrafter"/>
</dbReference>
<comment type="cofactor">
    <cofactor evidence="1">
        <name>Mg(2+)</name>
        <dbReference type="ChEBI" id="CHEBI:18420"/>
    </cofactor>
</comment>
<accession>A0A239PL50</accession>
<proteinExistence type="predicted"/>
<evidence type="ECO:0000259" key="5">
    <source>
        <dbReference type="PROSITE" id="PS51462"/>
    </source>
</evidence>
<evidence type="ECO:0000256" key="1">
    <source>
        <dbReference type="ARBA" id="ARBA00001946"/>
    </source>
</evidence>
<reference evidence="6 7" key="1">
    <citation type="submission" date="2017-07" db="EMBL/GenBank/DDBJ databases">
        <authorList>
            <person name="Sun Z.S."/>
            <person name="Albrecht U."/>
            <person name="Echele G."/>
            <person name="Lee C.C."/>
        </authorList>
    </citation>
    <scope>NUCLEOTIDE SEQUENCE [LARGE SCALE GENOMIC DNA]</scope>
    <source>
        <strain evidence="6 7">DSM 14827</strain>
    </source>
</reference>
<dbReference type="CDD" id="cd04666">
    <property type="entry name" value="NUDIX_DIPP2_like_Nudt4"/>
    <property type="match status" value="1"/>
</dbReference>
<dbReference type="Gene3D" id="3.90.79.10">
    <property type="entry name" value="Nucleoside Triphosphate Pyrophosphohydrolase"/>
    <property type="match status" value="1"/>
</dbReference>
<sequence>MNAIRSSLRMLLGKRPPAMQVAAICLDRSSGKVLLISSRGTGRWVVPKGWPMAGRTLHGAAAQEAWEEAGIRGKIRATELGRYRYDKTQDVGFAFPVEVRVFLLEVEHVADDFPEVCQRRREWFFPGQAAELVDERGLQDILRALQGKTACFDAAARCNKDTHDGG</sequence>
<dbReference type="GO" id="GO:0005737">
    <property type="term" value="C:cytoplasm"/>
    <property type="evidence" value="ECO:0007669"/>
    <property type="project" value="TreeGrafter"/>
</dbReference>
<evidence type="ECO:0000256" key="3">
    <source>
        <dbReference type="ARBA" id="ARBA00022801"/>
    </source>
</evidence>
<dbReference type="GO" id="GO:0034431">
    <property type="term" value="F:bis(5'-adenosyl)-hexaphosphatase activity"/>
    <property type="evidence" value="ECO:0007669"/>
    <property type="project" value="TreeGrafter"/>
</dbReference>
<dbReference type="Pfam" id="PF00293">
    <property type="entry name" value="NUDIX"/>
    <property type="match status" value="1"/>
</dbReference>
<dbReference type="SUPFAM" id="SSF55811">
    <property type="entry name" value="Nudix"/>
    <property type="match status" value="1"/>
</dbReference>
<keyword evidence="7" id="KW-1185">Reference proteome</keyword>
<evidence type="ECO:0000256" key="2">
    <source>
        <dbReference type="ARBA" id="ARBA00022723"/>
    </source>
</evidence>
<dbReference type="GO" id="GO:1901911">
    <property type="term" value="P:adenosine 5'-(hexahydrogen pentaphosphate) catabolic process"/>
    <property type="evidence" value="ECO:0007669"/>
    <property type="project" value="TreeGrafter"/>
</dbReference>
<feature type="domain" description="Nudix hydrolase" evidence="5">
    <location>
        <begin position="16"/>
        <end position="146"/>
    </location>
</feature>